<dbReference type="EMBL" id="JADGJW010000462">
    <property type="protein sequence ID" value="KAJ3216761.1"/>
    <property type="molecule type" value="Genomic_DNA"/>
</dbReference>
<dbReference type="Proteomes" id="UP001211065">
    <property type="component" value="Unassembled WGS sequence"/>
</dbReference>
<keyword evidence="2" id="KW-1185">Reference proteome</keyword>
<accession>A0AAD5U171</accession>
<dbReference type="AlphaFoldDB" id="A0AAD5U171"/>
<gene>
    <name evidence="1" type="ORF">HK099_005747</name>
</gene>
<evidence type="ECO:0000313" key="2">
    <source>
        <dbReference type="Proteomes" id="UP001211065"/>
    </source>
</evidence>
<protein>
    <submittedName>
        <fullName evidence="1">Uncharacterized protein</fullName>
    </submittedName>
</protein>
<organism evidence="1 2">
    <name type="scientific">Clydaea vesicula</name>
    <dbReference type="NCBI Taxonomy" id="447962"/>
    <lineage>
        <taxon>Eukaryota</taxon>
        <taxon>Fungi</taxon>
        <taxon>Fungi incertae sedis</taxon>
        <taxon>Chytridiomycota</taxon>
        <taxon>Chytridiomycota incertae sedis</taxon>
        <taxon>Chytridiomycetes</taxon>
        <taxon>Lobulomycetales</taxon>
        <taxon>Lobulomycetaceae</taxon>
        <taxon>Clydaea</taxon>
    </lineage>
</organism>
<name>A0AAD5U171_9FUNG</name>
<sequence length="59" mass="6784">MRQVTSTKSSLKNCATNIREWHKERARVVAQARIRGQFVSRAPYVDFLFNALNDQSTDA</sequence>
<comment type="caution">
    <text evidence="1">The sequence shown here is derived from an EMBL/GenBank/DDBJ whole genome shotgun (WGS) entry which is preliminary data.</text>
</comment>
<reference evidence="1" key="1">
    <citation type="submission" date="2020-05" db="EMBL/GenBank/DDBJ databases">
        <title>Phylogenomic resolution of chytrid fungi.</title>
        <authorList>
            <person name="Stajich J.E."/>
            <person name="Amses K."/>
            <person name="Simmons R."/>
            <person name="Seto K."/>
            <person name="Myers J."/>
            <person name="Bonds A."/>
            <person name="Quandt C.A."/>
            <person name="Barry K."/>
            <person name="Liu P."/>
            <person name="Grigoriev I."/>
            <person name="Longcore J.E."/>
            <person name="James T.Y."/>
        </authorList>
    </citation>
    <scope>NUCLEOTIDE SEQUENCE</scope>
    <source>
        <strain evidence="1">JEL0476</strain>
    </source>
</reference>
<proteinExistence type="predicted"/>
<evidence type="ECO:0000313" key="1">
    <source>
        <dbReference type="EMBL" id="KAJ3216761.1"/>
    </source>
</evidence>